<comment type="caution">
    <text evidence="8">The sequence shown here is derived from an EMBL/GenBank/DDBJ whole genome shotgun (WGS) entry which is preliminary data.</text>
</comment>
<dbReference type="Gene3D" id="3.30.428.10">
    <property type="entry name" value="HIT-like"/>
    <property type="match status" value="1"/>
</dbReference>
<feature type="domain" description="HIT" evidence="7">
    <location>
        <begin position="5"/>
        <end position="111"/>
    </location>
</feature>
<dbReference type="Proteomes" id="UP000606463">
    <property type="component" value="Unassembled WGS sequence"/>
</dbReference>
<keyword evidence="2" id="KW-0378">Hydrolase</keyword>
<dbReference type="PRINTS" id="PR00332">
    <property type="entry name" value="HISTRIAD"/>
</dbReference>
<evidence type="ECO:0000313" key="9">
    <source>
        <dbReference type="Proteomes" id="UP000606463"/>
    </source>
</evidence>
<proteinExistence type="predicted"/>
<evidence type="ECO:0000256" key="2">
    <source>
        <dbReference type="ARBA" id="ARBA00022801"/>
    </source>
</evidence>
<dbReference type="PROSITE" id="PS51084">
    <property type="entry name" value="HIT_2"/>
    <property type="match status" value="1"/>
</dbReference>
<evidence type="ECO:0000256" key="4">
    <source>
        <dbReference type="PIRSR" id="PIRSR601310-3"/>
    </source>
</evidence>
<evidence type="ECO:0000256" key="1">
    <source>
        <dbReference type="ARBA" id="ARBA00022741"/>
    </source>
</evidence>
<feature type="binding site" evidence="5">
    <location>
        <position position="100"/>
    </location>
    <ligand>
        <name>substrate</name>
    </ligand>
</feature>
<dbReference type="InterPro" id="IPR011146">
    <property type="entry name" value="HIT-like"/>
</dbReference>
<protein>
    <submittedName>
        <fullName evidence="8">HIT family protein</fullName>
    </submittedName>
</protein>
<gene>
    <name evidence="8" type="ORF">EYH37_01400</name>
</gene>
<dbReference type="InterPro" id="IPR039383">
    <property type="entry name" value="FHIT"/>
</dbReference>
<dbReference type="PANTHER" id="PTHR42997">
    <property type="entry name" value="HIT FAMILY HYDROLASE"/>
    <property type="match status" value="1"/>
</dbReference>
<dbReference type="InterPro" id="IPR036265">
    <property type="entry name" value="HIT-like_sf"/>
</dbReference>
<feature type="active site" description="Tele-AMP-histidine intermediate" evidence="3">
    <location>
        <position position="98"/>
    </location>
</feature>
<dbReference type="InterPro" id="IPR052908">
    <property type="entry name" value="AP-4-A_phosphorylase"/>
</dbReference>
<dbReference type="InterPro" id="IPR019808">
    <property type="entry name" value="Histidine_triad_CS"/>
</dbReference>
<dbReference type="EMBL" id="DQVE01000014">
    <property type="protein sequence ID" value="HIP98012.1"/>
    <property type="molecule type" value="Genomic_DNA"/>
</dbReference>
<evidence type="ECO:0000259" key="7">
    <source>
        <dbReference type="PROSITE" id="PS51084"/>
    </source>
</evidence>
<reference evidence="8" key="1">
    <citation type="journal article" date="2020" name="ISME J.">
        <title>Gammaproteobacteria mediating utilization of methyl-, sulfur- and petroleum organic compounds in deep ocean hydrothermal plumes.</title>
        <authorList>
            <person name="Zhou Z."/>
            <person name="Liu Y."/>
            <person name="Pan J."/>
            <person name="Cron B.R."/>
            <person name="Toner B.M."/>
            <person name="Anantharaman K."/>
            <person name="Breier J.A."/>
            <person name="Dick G.J."/>
            <person name="Li M."/>
        </authorList>
    </citation>
    <scope>NUCLEOTIDE SEQUENCE</scope>
    <source>
        <strain evidence="8">SZUA-1501</strain>
    </source>
</reference>
<dbReference type="GO" id="GO:0000166">
    <property type="term" value="F:nucleotide binding"/>
    <property type="evidence" value="ECO:0007669"/>
    <property type="project" value="UniProtKB-KW"/>
</dbReference>
<dbReference type="SUPFAM" id="SSF54197">
    <property type="entry name" value="HIT-like"/>
    <property type="match status" value="1"/>
</dbReference>
<organism evidence="8 9">
    <name type="scientific">Aquifex aeolicus</name>
    <dbReference type="NCBI Taxonomy" id="63363"/>
    <lineage>
        <taxon>Bacteria</taxon>
        <taxon>Pseudomonadati</taxon>
        <taxon>Aquificota</taxon>
        <taxon>Aquificia</taxon>
        <taxon>Aquificales</taxon>
        <taxon>Aquificaceae</taxon>
        <taxon>Aquifex</taxon>
    </lineage>
</organism>
<dbReference type="CDD" id="cd01275">
    <property type="entry name" value="FHIT"/>
    <property type="match status" value="1"/>
</dbReference>
<name>A0A9D0YPD4_AQUAO</name>
<evidence type="ECO:0000256" key="3">
    <source>
        <dbReference type="PIRSR" id="PIRSR601310-1"/>
    </source>
</evidence>
<dbReference type="GO" id="GO:0016787">
    <property type="term" value="F:hydrolase activity"/>
    <property type="evidence" value="ECO:0007669"/>
    <property type="project" value="UniProtKB-KW"/>
</dbReference>
<evidence type="ECO:0000313" key="8">
    <source>
        <dbReference type="EMBL" id="HIP98012.1"/>
    </source>
</evidence>
<feature type="short sequence motif" description="Histidine triad motif" evidence="4 6">
    <location>
        <begin position="96"/>
        <end position="100"/>
    </location>
</feature>
<sequence>MGKRKDCPFCNIAPEAVILKNNHCFAIFDKYPVNPGHILIIPYRHTDNYFSLTKEEKIAIVELIDEVKRFLDKKFSPDGYNIGVNVGKWGGQTIMHVHIHVIPRYKGDTPDPTGGVRGVIPEKSNYLKR</sequence>
<dbReference type="InterPro" id="IPR001310">
    <property type="entry name" value="Histidine_triad_HIT"/>
</dbReference>
<dbReference type="AlphaFoldDB" id="A0A9D0YPD4"/>
<evidence type="ECO:0000256" key="5">
    <source>
        <dbReference type="PIRSR" id="PIRSR639383-2"/>
    </source>
</evidence>
<dbReference type="PROSITE" id="PS00892">
    <property type="entry name" value="HIT_1"/>
    <property type="match status" value="1"/>
</dbReference>
<dbReference type="PANTHER" id="PTHR42997:SF1">
    <property type="entry name" value="AP-4-A PHOSPHORYLASE"/>
    <property type="match status" value="1"/>
</dbReference>
<evidence type="ECO:0000256" key="6">
    <source>
        <dbReference type="PROSITE-ProRule" id="PRU00464"/>
    </source>
</evidence>
<accession>A0A9D0YPD4</accession>
<dbReference type="Pfam" id="PF01230">
    <property type="entry name" value="HIT"/>
    <property type="match status" value="1"/>
</dbReference>
<keyword evidence="1" id="KW-0547">Nucleotide-binding</keyword>